<dbReference type="EMBL" id="SMAJ01000003">
    <property type="protein sequence ID" value="TCT09563.1"/>
    <property type="molecule type" value="Genomic_DNA"/>
</dbReference>
<keyword evidence="2" id="KW-1185">Reference proteome</keyword>
<dbReference type="PANTHER" id="PTHR47328">
    <property type="match status" value="1"/>
</dbReference>
<dbReference type="CDD" id="cd06150">
    <property type="entry name" value="YjgF_YER057c_UK114_like_2"/>
    <property type="match status" value="1"/>
</dbReference>
<dbReference type="Gene3D" id="3.30.1330.40">
    <property type="entry name" value="RutC-like"/>
    <property type="match status" value="1"/>
</dbReference>
<dbReference type="InterPro" id="IPR006175">
    <property type="entry name" value="YjgF/YER057c/UK114"/>
</dbReference>
<dbReference type="AlphaFoldDB" id="A0A4R3MA73"/>
<dbReference type="SUPFAM" id="SSF55298">
    <property type="entry name" value="YjgF-like"/>
    <property type="match status" value="1"/>
</dbReference>
<dbReference type="OrthoDB" id="6899345at2"/>
<dbReference type="PANTHER" id="PTHR47328:SF1">
    <property type="entry name" value="RUTC FAMILY PROTEIN YOAB"/>
    <property type="match status" value="1"/>
</dbReference>
<gene>
    <name evidence="1" type="ORF">EDC26_103182</name>
</gene>
<comment type="caution">
    <text evidence="1">The sequence shown here is derived from an EMBL/GenBank/DDBJ whole genome shotgun (WGS) entry which is preliminary data.</text>
</comment>
<name>A0A4R3MA73_9BURK</name>
<dbReference type="Proteomes" id="UP000295525">
    <property type="component" value="Unassembled WGS sequence"/>
</dbReference>
<evidence type="ECO:0000313" key="2">
    <source>
        <dbReference type="Proteomes" id="UP000295525"/>
    </source>
</evidence>
<organism evidence="1 2">
    <name type="scientific">Paralcaligenes ureilyticus</name>
    <dbReference type="NCBI Taxonomy" id="627131"/>
    <lineage>
        <taxon>Bacteria</taxon>
        <taxon>Pseudomonadati</taxon>
        <taxon>Pseudomonadota</taxon>
        <taxon>Betaproteobacteria</taxon>
        <taxon>Burkholderiales</taxon>
        <taxon>Alcaligenaceae</taxon>
        <taxon>Paralcaligenes</taxon>
    </lineage>
</organism>
<proteinExistence type="predicted"/>
<sequence length="115" mass="12399">MTTIARLNPNRRSSSAVIHGNTVYLAGQVGVAGESVKEQTATILAAIDRWLREAGTDKSRLLQATILLADMADFKEMNKVWEAWIDPANPPARATSQAVLALPGYKVEIVVIAAL</sequence>
<protein>
    <submittedName>
        <fullName evidence="1">Enamine deaminase RidA (YjgF/YER057c/UK114 family)</fullName>
    </submittedName>
</protein>
<accession>A0A4R3MA73</accession>
<dbReference type="InterPro" id="IPR035709">
    <property type="entry name" value="YoaB-like"/>
</dbReference>
<dbReference type="RefSeq" id="WP_132580311.1">
    <property type="nucleotide sequence ID" value="NZ_SMAJ01000003.1"/>
</dbReference>
<evidence type="ECO:0000313" key="1">
    <source>
        <dbReference type="EMBL" id="TCT09563.1"/>
    </source>
</evidence>
<dbReference type="InterPro" id="IPR035959">
    <property type="entry name" value="RutC-like_sf"/>
</dbReference>
<dbReference type="Pfam" id="PF01042">
    <property type="entry name" value="Ribonuc_L-PSP"/>
    <property type="match status" value="1"/>
</dbReference>
<reference evidence="1 2" key="1">
    <citation type="submission" date="2019-03" db="EMBL/GenBank/DDBJ databases">
        <title>Genomic Encyclopedia of Type Strains, Phase IV (KMG-IV): sequencing the most valuable type-strain genomes for metagenomic binning, comparative biology and taxonomic classification.</title>
        <authorList>
            <person name="Goeker M."/>
        </authorList>
    </citation>
    <scope>NUCLEOTIDE SEQUENCE [LARGE SCALE GENOMIC DNA]</scope>
    <source>
        <strain evidence="1 2">DSM 24591</strain>
    </source>
</reference>